<dbReference type="EMBL" id="LT841305">
    <property type="protein sequence ID" value="SMH65332.1"/>
    <property type="molecule type" value="Genomic_DNA"/>
</dbReference>
<reference evidence="1" key="1">
    <citation type="submission" date="2014-03" db="EMBL/GenBank/DDBJ databases">
        <authorList>
            <person name="Genoscope - CEA"/>
        </authorList>
    </citation>
    <scope>NUCLEOTIDE SEQUENCE [LARGE SCALE GENOMIC DNA]</scope>
    <source>
        <strain evidence="1">CF27</strain>
    </source>
</reference>
<organism evidence="1">
    <name type="scientific">Acidithiobacillus ferrivorans</name>
    <dbReference type="NCBI Taxonomy" id="160808"/>
    <lineage>
        <taxon>Bacteria</taxon>
        <taxon>Pseudomonadati</taxon>
        <taxon>Pseudomonadota</taxon>
        <taxon>Acidithiobacillia</taxon>
        <taxon>Acidithiobacillales</taxon>
        <taxon>Acidithiobacillaceae</taxon>
        <taxon>Acidithiobacillus</taxon>
    </lineage>
</organism>
<dbReference type="EMBL" id="CCCS020000026">
    <property type="protein sequence ID" value="CDQ09845.1"/>
    <property type="molecule type" value="Genomic_DNA"/>
</dbReference>
<dbReference type="Proteomes" id="UP000193925">
    <property type="component" value="Chromosome AFERRI"/>
</dbReference>
<dbReference type="AlphaFoldDB" id="A0A060UN00"/>
<proteinExistence type="predicted"/>
<name>A0A060UN00_9PROT</name>
<evidence type="ECO:0000313" key="3">
    <source>
        <dbReference type="Proteomes" id="UP000193925"/>
    </source>
</evidence>
<evidence type="ECO:0000313" key="1">
    <source>
        <dbReference type="EMBL" id="CDQ09845.1"/>
    </source>
</evidence>
<evidence type="ECO:0000313" key="2">
    <source>
        <dbReference type="EMBL" id="SMH65332.1"/>
    </source>
</evidence>
<keyword evidence="3" id="KW-1185">Reference proteome</keyword>
<protein>
    <submittedName>
        <fullName evidence="1">Uncharacterized protein</fullName>
    </submittedName>
</protein>
<accession>A0A060UN00</accession>
<sequence length="91" mass="10438">MTYNDVPKQTNCFACWTSPFLEKVSNHREIRYIRQNTSMSQSVPAYPKSGYTASQRQLLCQFLVTQTNVYVTLLLLDTFLVISDHESVNVG</sequence>
<reference evidence="2 3" key="3">
    <citation type="submission" date="2017-03" db="EMBL/GenBank/DDBJ databases">
        <authorList>
            <person name="Regsiter A."/>
            <person name="William W."/>
        </authorList>
    </citation>
    <scope>NUCLEOTIDE SEQUENCE [LARGE SCALE GENOMIC DNA]</scope>
    <source>
        <strain evidence="2">PRJEB5721</strain>
    </source>
</reference>
<reference evidence="1" key="2">
    <citation type="submission" date="2014-07" db="EMBL/GenBank/DDBJ databases">
        <title>Initial genome analysis of the psychrotolerant acidophile Acidithiobacillus ferrivorans CF27: insights into iron and sulfur oxidation pathways and into biofilm formation.</title>
        <authorList>
            <person name="Talla E."/>
            <person name="Hedrich S."/>
            <person name="Mangenot S."/>
            <person name="Ji B."/>
            <person name="Johnson D.B."/>
            <person name="Barbe V."/>
            <person name="Bonnefoy V."/>
        </authorList>
    </citation>
    <scope>NUCLEOTIDE SEQUENCE [LARGE SCALE GENOMIC DNA]</scope>
    <source>
        <strain evidence="1">CF27</strain>
    </source>
</reference>
<gene>
    <name evidence="2" type="ORF">AFERRI_20114</name>
    <name evidence="1" type="ORF">AFERRI_320005</name>
</gene>